<dbReference type="EMBL" id="MU006101">
    <property type="protein sequence ID" value="KAF2836969.1"/>
    <property type="molecule type" value="Genomic_DNA"/>
</dbReference>
<reference evidence="8" key="1">
    <citation type="journal article" date="2020" name="Stud. Mycol.">
        <title>101 Dothideomycetes genomes: a test case for predicting lifestyles and emergence of pathogens.</title>
        <authorList>
            <person name="Haridas S."/>
            <person name="Albert R."/>
            <person name="Binder M."/>
            <person name="Bloem J."/>
            <person name="Labutti K."/>
            <person name="Salamov A."/>
            <person name="Andreopoulos B."/>
            <person name="Baker S."/>
            <person name="Barry K."/>
            <person name="Bills G."/>
            <person name="Bluhm B."/>
            <person name="Cannon C."/>
            <person name="Castanera R."/>
            <person name="Culley D."/>
            <person name="Daum C."/>
            <person name="Ezra D."/>
            <person name="Gonzalez J."/>
            <person name="Henrissat B."/>
            <person name="Kuo A."/>
            <person name="Liang C."/>
            <person name="Lipzen A."/>
            <person name="Lutzoni F."/>
            <person name="Magnuson J."/>
            <person name="Mondo S."/>
            <person name="Nolan M."/>
            <person name="Ohm R."/>
            <person name="Pangilinan J."/>
            <person name="Park H.-J."/>
            <person name="Ramirez L."/>
            <person name="Alfaro M."/>
            <person name="Sun H."/>
            <person name="Tritt A."/>
            <person name="Yoshinaga Y."/>
            <person name="Zwiers L.-H."/>
            <person name="Turgeon B."/>
            <person name="Goodwin S."/>
            <person name="Spatafora J."/>
            <person name="Crous P."/>
            <person name="Grigoriev I."/>
        </authorList>
    </citation>
    <scope>NUCLEOTIDE SEQUENCE</scope>
    <source>
        <strain evidence="8">CBS 101060</strain>
    </source>
</reference>
<dbReference type="AlphaFoldDB" id="A0A9P4VQX9"/>
<feature type="transmembrane region" description="Helical" evidence="6">
    <location>
        <begin position="164"/>
        <end position="193"/>
    </location>
</feature>
<keyword evidence="2 6" id="KW-0812">Transmembrane</keyword>
<organism evidence="8 9">
    <name type="scientific">Patellaria atrata CBS 101060</name>
    <dbReference type="NCBI Taxonomy" id="1346257"/>
    <lineage>
        <taxon>Eukaryota</taxon>
        <taxon>Fungi</taxon>
        <taxon>Dikarya</taxon>
        <taxon>Ascomycota</taxon>
        <taxon>Pezizomycotina</taxon>
        <taxon>Dothideomycetes</taxon>
        <taxon>Dothideomycetes incertae sedis</taxon>
        <taxon>Patellariales</taxon>
        <taxon>Patellariaceae</taxon>
        <taxon>Patellaria</taxon>
    </lineage>
</organism>
<dbReference type="GO" id="GO:0016020">
    <property type="term" value="C:membrane"/>
    <property type="evidence" value="ECO:0007669"/>
    <property type="project" value="UniProtKB-SubCell"/>
</dbReference>
<protein>
    <recommendedName>
        <fullName evidence="7">Rhodopsin domain-containing protein</fullName>
    </recommendedName>
</protein>
<comment type="subcellular location">
    <subcellularLocation>
        <location evidence="1">Membrane</location>
        <topology evidence="1">Multi-pass membrane protein</topology>
    </subcellularLocation>
</comment>
<sequence length="364" mass="40469">MAVASAAVGGLVANIVLPLLDILVVALRLAARRKKRAPLKVDDWTIVVSLLICLAFSASGIYAACSGLHGVPYDQMPEASFRRFRIVEFSDILLSHFVYGLIKLSVLFFYKRIFFPFDRFIFAANIIIGATILFIIVSFFTVLFCTRDVSSFWNTPAMSDGTQYVIYLPTLLTTYAVLDIALDLAILSLPIPLIWSMCLSCRKRVYVAGVFLLGASCLICSAVRLYYMRATLDYNGKSMRHEIELNDNANLWSHTEAYASVVAACLPTLGPLFSNIHGFDALFDSVCSPFSSRSKFSSSLGEVSPFTKKPDNLQNERMLWHEMNTGGAHAYVIVDKSGNGFEEGSQRNDNIVVHKTFELLSERT</sequence>
<dbReference type="PANTHER" id="PTHR33048:SF158">
    <property type="entry name" value="MEMBRANE PROTEIN PTH11-LIKE, PUTATIVE-RELATED"/>
    <property type="match status" value="1"/>
</dbReference>
<gene>
    <name evidence="8" type="ORF">M501DRAFT_211771</name>
</gene>
<evidence type="ECO:0000313" key="8">
    <source>
        <dbReference type="EMBL" id="KAF2836969.1"/>
    </source>
</evidence>
<accession>A0A9P4VQX9</accession>
<feature type="transmembrane region" description="Helical" evidence="6">
    <location>
        <begin position="205"/>
        <end position="227"/>
    </location>
</feature>
<dbReference type="PANTHER" id="PTHR33048">
    <property type="entry name" value="PTH11-LIKE INTEGRAL MEMBRANE PROTEIN (AFU_ORTHOLOGUE AFUA_5G11245)"/>
    <property type="match status" value="1"/>
</dbReference>
<proteinExistence type="inferred from homology"/>
<evidence type="ECO:0000313" key="9">
    <source>
        <dbReference type="Proteomes" id="UP000799429"/>
    </source>
</evidence>
<keyword evidence="3 6" id="KW-1133">Transmembrane helix</keyword>
<comment type="similarity">
    <text evidence="5">Belongs to the SAT4 family.</text>
</comment>
<evidence type="ECO:0000256" key="6">
    <source>
        <dbReference type="SAM" id="Phobius"/>
    </source>
</evidence>
<comment type="caution">
    <text evidence="8">The sequence shown here is derived from an EMBL/GenBank/DDBJ whole genome shotgun (WGS) entry which is preliminary data.</text>
</comment>
<dbReference type="Pfam" id="PF20684">
    <property type="entry name" value="Fung_rhodopsin"/>
    <property type="match status" value="1"/>
</dbReference>
<feature type="transmembrane region" description="Helical" evidence="6">
    <location>
        <begin position="6"/>
        <end position="31"/>
    </location>
</feature>
<evidence type="ECO:0000256" key="5">
    <source>
        <dbReference type="ARBA" id="ARBA00038359"/>
    </source>
</evidence>
<name>A0A9P4VQX9_9PEZI</name>
<evidence type="ECO:0000256" key="1">
    <source>
        <dbReference type="ARBA" id="ARBA00004141"/>
    </source>
</evidence>
<evidence type="ECO:0000256" key="2">
    <source>
        <dbReference type="ARBA" id="ARBA00022692"/>
    </source>
</evidence>
<keyword evidence="4 6" id="KW-0472">Membrane</keyword>
<feature type="domain" description="Rhodopsin" evidence="7">
    <location>
        <begin position="27"/>
        <end position="274"/>
    </location>
</feature>
<keyword evidence="9" id="KW-1185">Reference proteome</keyword>
<dbReference type="OrthoDB" id="5398388at2759"/>
<feature type="transmembrane region" description="Helical" evidence="6">
    <location>
        <begin position="89"/>
        <end position="110"/>
    </location>
</feature>
<evidence type="ECO:0000256" key="3">
    <source>
        <dbReference type="ARBA" id="ARBA00022989"/>
    </source>
</evidence>
<dbReference type="InterPro" id="IPR049326">
    <property type="entry name" value="Rhodopsin_dom_fungi"/>
</dbReference>
<evidence type="ECO:0000256" key="4">
    <source>
        <dbReference type="ARBA" id="ARBA00023136"/>
    </source>
</evidence>
<feature type="transmembrane region" description="Helical" evidence="6">
    <location>
        <begin position="43"/>
        <end position="69"/>
    </location>
</feature>
<dbReference type="Proteomes" id="UP000799429">
    <property type="component" value="Unassembled WGS sequence"/>
</dbReference>
<feature type="transmembrane region" description="Helical" evidence="6">
    <location>
        <begin position="122"/>
        <end position="144"/>
    </location>
</feature>
<evidence type="ECO:0000259" key="7">
    <source>
        <dbReference type="Pfam" id="PF20684"/>
    </source>
</evidence>
<dbReference type="InterPro" id="IPR052337">
    <property type="entry name" value="SAT4-like"/>
</dbReference>